<dbReference type="Proteomes" id="UP001319060">
    <property type="component" value="Unassembled WGS sequence"/>
</dbReference>
<protein>
    <recommendedName>
        <fullName evidence="4">DUF4367 domain-containing protein</fullName>
    </recommendedName>
</protein>
<evidence type="ECO:0000313" key="2">
    <source>
        <dbReference type="EMBL" id="MBN3547018.1"/>
    </source>
</evidence>
<name>A0ABS2ZI68_9BACL</name>
<dbReference type="EMBL" id="JAFHKS010000044">
    <property type="protein sequence ID" value="MBN3547018.1"/>
    <property type="molecule type" value="Genomic_DNA"/>
</dbReference>
<keyword evidence="1" id="KW-0812">Transmembrane</keyword>
<proteinExistence type="predicted"/>
<evidence type="ECO:0000313" key="3">
    <source>
        <dbReference type="Proteomes" id="UP001319060"/>
    </source>
</evidence>
<gene>
    <name evidence="2" type="ORF">JYA64_17050</name>
</gene>
<sequence length="226" mass="26338">MEDPLKQLPEILNNGRLKSIAFKEEHRQKVFQKTRDLNKPPAPKSLWYHWFHQSLSLALGVAFIFIFIQFAESMPLKMDKNKEAENTSEIPYVNQAILTKARHDMRNHHDVTGIDAYQKGDTLTVYIMFPEDLTQDEHIFLTESYLKEVSHLTLNEPYAAQENLGELWNYVNVKVYTTGTTDNDMQADLLQLDQNFEWLGSINKHDGVLKWERITDNDKVQKTGNL</sequence>
<comment type="caution">
    <text evidence="2">The sequence shown here is derived from an EMBL/GenBank/DDBJ whole genome shotgun (WGS) entry which is preliminary data.</text>
</comment>
<evidence type="ECO:0000256" key="1">
    <source>
        <dbReference type="SAM" id="Phobius"/>
    </source>
</evidence>
<keyword evidence="1" id="KW-0472">Membrane</keyword>
<accession>A0ABS2ZI68</accession>
<evidence type="ECO:0008006" key="4">
    <source>
        <dbReference type="Google" id="ProtNLM"/>
    </source>
</evidence>
<keyword evidence="1" id="KW-1133">Transmembrane helix</keyword>
<dbReference type="RefSeq" id="WP_188401293.1">
    <property type="nucleotide sequence ID" value="NZ_BMCE01000001.1"/>
</dbReference>
<keyword evidence="3" id="KW-1185">Reference proteome</keyword>
<feature type="transmembrane region" description="Helical" evidence="1">
    <location>
        <begin position="50"/>
        <end position="71"/>
    </location>
</feature>
<organism evidence="2 3">
    <name type="scientific">Fictibacillus barbaricus</name>
    <dbReference type="NCBI Taxonomy" id="182136"/>
    <lineage>
        <taxon>Bacteria</taxon>
        <taxon>Bacillati</taxon>
        <taxon>Bacillota</taxon>
        <taxon>Bacilli</taxon>
        <taxon>Bacillales</taxon>
        <taxon>Fictibacillaceae</taxon>
        <taxon>Fictibacillus</taxon>
    </lineage>
</organism>
<reference evidence="2 3" key="1">
    <citation type="submission" date="2021-01" db="EMBL/GenBank/DDBJ databases">
        <title>Genome Sequencing of Type Strains.</title>
        <authorList>
            <person name="Lemaire J.F."/>
            <person name="Inderbitzin P."/>
            <person name="Collins S.B."/>
            <person name="Wespe N."/>
            <person name="Knight-Connoni V."/>
        </authorList>
    </citation>
    <scope>NUCLEOTIDE SEQUENCE [LARGE SCALE GENOMIC DNA]</scope>
    <source>
        <strain evidence="2 3">DSM 14730</strain>
    </source>
</reference>